<name>A0AAW1M8M1_SAPOF</name>
<dbReference type="InterPro" id="IPR002109">
    <property type="entry name" value="Glutaredoxin"/>
</dbReference>
<organism evidence="3 4">
    <name type="scientific">Saponaria officinalis</name>
    <name type="common">Common soapwort</name>
    <name type="synonym">Lychnis saponaria</name>
    <dbReference type="NCBI Taxonomy" id="3572"/>
    <lineage>
        <taxon>Eukaryota</taxon>
        <taxon>Viridiplantae</taxon>
        <taxon>Streptophyta</taxon>
        <taxon>Embryophyta</taxon>
        <taxon>Tracheophyta</taxon>
        <taxon>Spermatophyta</taxon>
        <taxon>Magnoliopsida</taxon>
        <taxon>eudicotyledons</taxon>
        <taxon>Gunneridae</taxon>
        <taxon>Pentapetalae</taxon>
        <taxon>Caryophyllales</taxon>
        <taxon>Caryophyllaceae</taxon>
        <taxon>Caryophylleae</taxon>
        <taxon>Saponaria</taxon>
    </lineage>
</organism>
<proteinExistence type="predicted"/>
<dbReference type="PANTHER" id="PTHR45669">
    <property type="entry name" value="GLUTAREDOXIN DOMAIN-CONTAINING CYSTEINE-RICH PROTEIN CG12206-RELATED"/>
    <property type="match status" value="1"/>
</dbReference>
<dbReference type="Gene3D" id="3.40.30.10">
    <property type="entry name" value="Glutaredoxin"/>
    <property type="match status" value="1"/>
</dbReference>
<evidence type="ECO:0000256" key="1">
    <source>
        <dbReference type="SAM" id="MobiDB-lite"/>
    </source>
</evidence>
<feature type="region of interest" description="Disordered" evidence="1">
    <location>
        <begin position="14"/>
        <end position="46"/>
    </location>
</feature>
<protein>
    <recommendedName>
        <fullName evidence="2">Glutaredoxin domain-containing protein</fullName>
    </recommendedName>
</protein>
<feature type="domain" description="Glutaredoxin" evidence="2">
    <location>
        <begin position="121"/>
        <end position="191"/>
    </location>
</feature>
<evidence type="ECO:0000313" key="4">
    <source>
        <dbReference type="Proteomes" id="UP001443914"/>
    </source>
</evidence>
<gene>
    <name evidence="3" type="ORF">RND81_03G163800</name>
</gene>
<dbReference type="SUPFAM" id="SSF52833">
    <property type="entry name" value="Thioredoxin-like"/>
    <property type="match status" value="1"/>
</dbReference>
<evidence type="ECO:0000259" key="2">
    <source>
        <dbReference type="Pfam" id="PF00462"/>
    </source>
</evidence>
<dbReference type="PANTHER" id="PTHR45669:SF26">
    <property type="entry name" value="GLUTAREDOXIN DOMAIN-CONTAINING PROTEIN"/>
    <property type="match status" value="1"/>
</dbReference>
<dbReference type="PROSITE" id="PS51354">
    <property type="entry name" value="GLUTAREDOXIN_2"/>
    <property type="match status" value="1"/>
</dbReference>
<dbReference type="Pfam" id="PF23733">
    <property type="entry name" value="GRXCR1-2_C"/>
    <property type="match status" value="1"/>
</dbReference>
<evidence type="ECO:0000313" key="3">
    <source>
        <dbReference type="EMBL" id="KAK9742318.1"/>
    </source>
</evidence>
<accession>A0AAW1M8M1</accession>
<reference evidence="3" key="1">
    <citation type="submission" date="2024-03" db="EMBL/GenBank/DDBJ databases">
        <title>WGS assembly of Saponaria officinalis var. Norfolk2.</title>
        <authorList>
            <person name="Jenkins J."/>
            <person name="Shu S."/>
            <person name="Grimwood J."/>
            <person name="Barry K."/>
            <person name="Goodstein D."/>
            <person name="Schmutz J."/>
            <person name="Leebens-Mack J."/>
            <person name="Osbourn A."/>
        </authorList>
    </citation>
    <scope>NUCLEOTIDE SEQUENCE [LARGE SCALE GENOMIC DNA]</scope>
    <source>
        <strain evidence="3">JIC</strain>
    </source>
</reference>
<keyword evidence="4" id="KW-1185">Reference proteome</keyword>
<dbReference type="EMBL" id="JBDFQZ010000003">
    <property type="protein sequence ID" value="KAK9742318.1"/>
    <property type="molecule type" value="Genomic_DNA"/>
</dbReference>
<comment type="caution">
    <text evidence="3">The sequence shown here is derived from an EMBL/GenBank/DDBJ whole genome shotgun (WGS) entry which is preliminary data.</text>
</comment>
<dbReference type="AlphaFoldDB" id="A0AAW1M8M1"/>
<feature type="compositionally biased region" description="Low complexity" evidence="1">
    <location>
        <begin position="35"/>
        <end position="44"/>
    </location>
</feature>
<dbReference type="Proteomes" id="UP001443914">
    <property type="component" value="Unassembled WGS sequence"/>
</dbReference>
<dbReference type="InterPro" id="IPR036249">
    <property type="entry name" value="Thioredoxin-like_sf"/>
</dbReference>
<dbReference type="Pfam" id="PF00462">
    <property type="entry name" value="Glutaredoxin"/>
    <property type="match status" value="1"/>
</dbReference>
<sequence length="276" mass="30929">MLVQWRKRSYSTRVHTRSPSFADHHFNHRPPSPFHPSTTTPTTPFHKHSVSFKDIESLLSNSPTRSSSPSPAHLSLKDIHTLLSEPDDPTRDHPSIIHRAWAWARARRQARPPPNSKARVVVYYTSLRVVRRTYEDCRAVRSILAGYRIRIDERDLSMDGAYVEEVESVVGEKRDKVVKMLPLVYVNGKWIGGVDEIKRMHESGELKRVLQAVPAVKGGGYGGGGCCVCGGCRYVVCEYCDGSHKVFVDKIDGFRSCVVCNVNGLVKCPSCSSLLL</sequence>